<evidence type="ECO:0000259" key="1">
    <source>
        <dbReference type="PROSITE" id="PS50805"/>
    </source>
</evidence>
<sequence length="73" mass="8216">MYGGVVLSSRAGDLKCLYKVSFEDVAVCFSNEEWAVLDSHQKVLHREVMEEIVVSLGKGLCLFLYSILFCELP</sequence>
<dbReference type="Pfam" id="PF01352">
    <property type="entry name" value="KRAB"/>
    <property type="match status" value="1"/>
</dbReference>
<reference evidence="2" key="2">
    <citation type="submission" date="2025-08" db="UniProtKB">
        <authorList>
            <consortium name="Ensembl"/>
        </authorList>
    </citation>
    <scope>IDENTIFICATION</scope>
</reference>
<dbReference type="Ensembl" id="ENSPMRT00000001637.1">
    <property type="protein sequence ID" value="ENSPMRP00000001537.1"/>
    <property type="gene ID" value="ENSPMRG00000001152.1"/>
</dbReference>
<evidence type="ECO:0000313" key="2">
    <source>
        <dbReference type="Ensembl" id="ENSPMRP00000001537.1"/>
    </source>
</evidence>
<dbReference type="InterPro" id="IPR001909">
    <property type="entry name" value="KRAB"/>
</dbReference>
<protein>
    <recommendedName>
        <fullName evidence="1">KRAB domain-containing protein</fullName>
    </recommendedName>
</protein>
<evidence type="ECO:0000313" key="3">
    <source>
        <dbReference type="Proteomes" id="UP000472272"/>
    </source>
</evidence>
<dbReference type="CDD" id="cd07765">
    <property type="entry name" value="KRAB_A-box"/>
    <property type="match status" value="1"/>
</dbReference>
<organism evidence="2 3">
    <name type="scientific">Podarcis muralis</name>
    <name type="common">Wall lizard</name>
    <name type="synonym">Lacerta muralis</name>
    <dbReference type="NCBI Taxonomy" id="64176"/>
    <lineage>
        <taxon>Eukaryota</taxon>
        <taxon>Metazoa</taxon>
        <taxon>Chordata</taxon>
        <taxon>Craniata</taxon>
        <taxon>Vertebrata</taxon>
        <taxon>Euteleostomi</taxon>
        <taxon>Lepidosauria</taxon>
        <taxon>Squamata</taxon>
        <taxon>Bifurcata</taxon>
        <taxon>Unidentata</taxon>
        <taxon>Episquamata</taxon>
        <taxon>Laterata</taxon>
        <taxon>Lacertibaenia</taxon>
        <taxon>Lacertidae</taxon>
        <taxon>Podarcis</taxon>
    </lineage>
</organism>
<proteinExistence type="predicted"/>
<reference evidence="2" key="3">
    <citation type="submission" date="2025-09" db="UniProtKB">
        <authorList>
            <consortium name="Ensembl"/>
        </authorList>
    </citation>
    <scope>IDENTIFICATION</scope>
</reference>
<dbReference type="InterPro" id="IPR036051">
    <property type="entry name" value="KRAB_dom_sf"/>
</dbReference>
<dbReference type="AlphaFoldDB" id="A0A670HR31"/>
<keyword evidence="3" id="KW-1185">Reference proteome</keyword>
<feature type="domain" description="KRAB" evidence="1">
    <location>
        <begin position="20"/>
        <end position="73"/>
    </location>
</feature>
<dbReference type="PANTHER" id="PTHR23232">
    <property type="entry name" value="KRAB DOMAIN C2H2 ZINC FINGER"/>
    <property type="match status" value="1"/>
</dbReference>
<dbReference type="Proteomes" id="UP000472272">
    <property type="component" value="Chromosome 2"/>
</dbReference>
<name>A0A670HR31_PODMU</name>
<dbReference type="GO" id="GO:0006355">
    <property type="term" value="P:regulation of DNA-templated transcription"/>
    <property type="evidence" value="ECO:0007669"/>
    <property type="project" value="InterPro"/>
</dbReference>
<dbReference type="InterPro" id="IPR050169">
    <property type="entry name" value="Krueppel_C2H2_ZnF"/>
</dbReference>
<dbReference type="SMART" id="SM00349">
    <property type="entry name" value="KRAB"/>
    <property type="match status" value="1"/>
</dbReference>
<dbReference type="SUPFAM" id="SSF109640">
    <property type="entry name" value="KRAB domain (Kruppel-associated box)"/>
    <property type="match status" value="1"/>
</dbReference>
<dbReference type="PANTHER" id="PTHR23232:SF142">
    <property type="entry name" value="GASTRULA ZINC FINGER PROTEIN XLCGF57.1-LIKE-RELATED"/>
    <property type="match status" value="1"/>
</dbReference>
<dbReference type="Gene3D" id="6.10.140.140">
    <property type="match status" value="1"/>
</dbReference>
<accession>A0A670HR31</accession>
<dbReference type="PROSITE" id="PS50805">
    <property type="entry name" value="KRAB"/>
    <property type="match status" value="1"/>
</dbReference>
<reference evidence="2 3" key="1">
    <citation type="journal article" date="2019" name="Proc. Natl. Acad. Sci. U.S.A.">
        <title>Regulatory changes in pterin and carotenoid genes underlie balanced color polymorphisms in the wall lizard.</title>
        <authorList>
            <person name="Andrade P."/>
            <person name="Pinho C."/>
            <person name="Perez I de Lanuza G."/>
            <person name="Afonso S."/>
            <person name="Brejcha J."/>
            <person name="Rubin C.J."/>
            <person name="Wallerman O."/>
            <person name="Pereira P."/>
            <person name="Sabatino S.J."/>
            <person name="Bellati A."/>
            <person name="Pellitteri-Rosa D."/>
            <person name="Bosakova Z."/>
            <person name="Bunikis I."/>
            <person name="Carretero M.A."/>
            <person name="Feiner N."/>
            <person name="Marsik P."/>
            <person name="Pauperio F."/>
            <person name="Salvi D."/>
            <person name="Soler L."/>
            <person name="While G.M."/>
            <person name="Uller T."/>
            <person name="Font E."/>
            <person name="Andersson L."/>
            <person name="Carneiro M."/>
        </authorList>
    </citation>
    <scope>NUCLEOTIDE SEQUENCE</scope>
</reference>